<feature type="transmembrane region" description="Helical" evidence="10">
    <location>
        <begin position="398"/>
        <end position="423"/>
    </location>
</feature>
<gene>
    <name evidence="12" type="ORF">TorRG33x02_265340</name>
</gene>
<sequence>MVDGFVNKWWKLQVCKHEFSYAPVYAMNAPARLPPQEFVLGLAARGFRLLRILQHLVYLLFVWLLVIPFVTHWIWEFAFFKGFSEVRSLFTSRLTVSTIFADCVHGSLLSLGMSYIFLGIAFIRLSFLQEPIGAPGLANRIIVGNENGENTGRRQGFAEVLQFIKRVVAFLADWWKLLVARIMIYLGIVEFVPLNELVNMQVAFNEIAFAVVASNLAFIVVLVLLPFCVGRTATRLQYWLFTHNTAQMSSSVVSVIELTLLSVNTKAKDALKAITYFALSHHGASMPGQVLKGDSEIIKMDKASNSVSGLVSAGLFSEQLDGTPVLSDDATLFIGYMVLLSFVLLHLGTVCMMRYARGEPLTLQRLSGVALKIDAIRSFARRFFTLFWQVMTMVSRNFLVISKVSVILGAKFGIFPLMCGWWLDVCTLRIFGQTVSGRVAFSVKNPILMSLAYWTVGICYLTYIFIHVSLIKEVLRDGVFYFFPDVADPANFIGRMIECPVFKHARGFLLLVGVHGSLIVMLVFLPIKLVSLYAPSLFPLNLFNSEAKTVAAFSLRRCLFHFGVPCTIRFYYPSATFKVVLRMWLTVVCSLLGLSEFLLPRHEDNGGDVEPLRQRRIRNVSVVAIIEDSVVGLHTPGNTDAAEDDRGEEGQEADSRFVLRILILLVLAWMTALVFNSLMMAIPILLGRTLFQAASHLLVSHGFKYDDFCSFIVGSCMMRAVIFCAKYAVEHVQTRGIGALLSQIWHSCMNAFKMCAVVSSWIFVIPVVIGLLLDVVMVVPVRLPLGEGSVITWFQRWVLGLLFLITLFGLVMVDNVHSVDERWLVKLQLVLNGGLAHQPALLVLKEILVPTTMRLLIALCTPYMLVRLASTILGYPSPLNSAIHRYFWPGCFAFSIMWFCLKIIYACVIYLHNRIRDDRYCVGKRLRDYGEDTREAK</sequence>
<evidence type="ECO:0000313" key="12">
    <source>
        <dbReference type="EMBL" id="PON67166.1"/>
    </source>
</evidence>
<dbReference type="EMBL" id="JXTC01000306">
    <property type="protein sequence ID" value="PON67166.1"/>
    <property type="molecule type" value="Genomic_DNA"/>
</dbReference>
<feature type="transmembrane region" description="Helical" evidence="10">
    <location>
        <begin position="711"/>
        <end position="729"/>
    </location>
</feature>
<dbReference type="PANTHER" id="PTHR13145:SF0">
    <property type="entry name" value="E3 UBIQUITIN-PROTEIN LIGASE MARCHF6"/>
    <property type="match status" value="1"/>
</dbReference>
<feature type="transmembrane region" description="Helical" evidence="10">
    <location>
        <begin position="56"/>
        <end position="75"/>
    </location>
</feature>
<feature type="transmembrane region" description="Helical" evidence="10">
    <location>
        <begin position="236"/>
        <end position="256"/>
    </location>
</feature>
<proteinExistence type="predicted"/>
<accession>A0A2P5D1K1</accession>
<dbReference type="Pfam" id="PF23113">
    <property type="entry name" value="MARCHF6_C"/>
    <property type="match status" value="1"/>
</dbReference>
<dbReference type="GO" id="GO:0061630">
    <property type="term" value="F:ubiquitin protein ligase activity"/>
    <property type="evidence" value="ECO:0007669"/>
    <property type="project" value="UniProtKB-EC"/>
</dbReference>
<dbReference type="GO" id="GO:0016874">
    <property type="term" value="F:ligase activity"/>
    <property type="evidence" value="ECO:0007669"/>
    <property type="project" value="UniProtKB-KW"/>
</dbReference>
<reference evidence="13" key="1">
    <citation type="submission" date="2016-06" db="EMBL/GenBank/DDBJ databases">
        <title>Parallel loss of symbiosis genes in relatives of nitrogen-fixing non-legume Parasponia.</title>
        <authorList>
            <person name="Van Velzen R."/>
            <person name="Holmer R."/>
            <person name="Bu F."/>
            <person name="Rutten L."/>
            <person name="Van Zeijl A."/>
            <person name="Liu W."/>
            <person name="Santuari L."/>
            <person name="Cao Q."/>
            <person name="Sharma T."/>
            <person name="Shen D."/>
            <person name="Roswanjaya Y."/>
            <person name="Wardhani T."/>
            <person name="Kalhor M.S."/>
            <person name="Jansen J."/>
            <person name="Van den Hoogen J."/>
            <person name="Gungor B."/>
            <person name="Hartog M."/>
            <person name="Hontelez J."/>
            <person name="Verver J."/>
            <person name="Yang W.-C."/>
            <person name="Schijlen E."/>
            <person name="Repin R."/>
            <person name="Schilthuizen M."/>
            <person name="Schranz E."/>
            <person name="Heidstra R."/>
            <person name="Miyata K."/>
            <person name="Fedorova E."/>
            <person name="Kohlen W."/>
            <person name="Bisseling T."/>
            <person name="Smit S."/>
            <person name="Geurts R."/>
        </authorList>
    </citation>
    <scope>NUCLEOTIDE SEQUENCE [LARGE SCALE GENOMIC DNA]</scope>
    <source>
        <strain evidence="13">cv. RG33-2</strain>
    </source>
</reference>
<feature type="transmembrane region" description="Helical" evidence="10">
    <location>
        <begin position="793"/>
        <end position="813"/>
    </location>
</feature>
<feature type="transmembrane region" description="Helical" evidence="10">
    <location>
        <begin position="447"/>
        <end position="466"/>
    </location>
</feature>
<keyword evidence="6 10" id="KW-0812">Transmembrane</keyword>
<name>A0A2P5D1K1_TREOI</name>
<dbReference type="Proteomes" id="UP000237000">
    <property type="component" value="Unassembled WGS sequence"/>
</dbReference>
<evidence type="ECO:0000256" key="3">
    <source>
        <dbReference type="ARBA" id="ARBA00004906"/>
    </source>
</evidence>
<evidence type="ECO:0000256" key="6">
    <source>
        <dbReference type="ARBA" id="ARBA00022692"/>
    </source>
</evidence>
<evidence type="ECO:0000256" key="8">
    <source>
        <dbReference type="ARBA" id="ARBA00022989"/>
    </source>
</evidence>
<dbReference type="PANTHER" id="PTHR13145">
    <property type="entry name" value="SSM4 PROTEIN"/>
    <property type="match status" value="1"/>
</dbReference>
<feature type="transmembrane region" description="Helical" evidence="10">
    <location>
        <begin position="579"/>
        <end position="599"/>
    </location>
</feature>
<evidence type="ECO:0000256" key="5">
    <source>
        <dbReference type="ARBA" id="ARBA00022679"/>
    </source>
</evidence>
<keyword evidence="9 10" id="KW-0472">Membrane</keyword>
<dbReference type="STRING" id="63057.A0A2P5D1K1"/>
<dbReference type="InterPro" id="IPR056521">
    <property type="entry name" value="MARCHF6-like_C"/>
</dbReference>
<feature type="transmembrane region" description="Helical" evidence="10">
    <location>
        <begin position="661"/>
        <end position="691"/>
    </location>
</feature>
<keyword evidence="12" id="KW-0436">Ligase</keyword>
<keyword evidence="8 10" id="KW-1133">Transmembrane helix</keyword>
<comment type="pathway">
    <text evidence="3">Protein modification; protein ubiquitination.</text>
</comment>
<evidence type="ECO:0000256" key="2">
    <source>
        <dbReference type="ARBA" id="ARBA00004141"/>
    </source>
</evidence>
<feature type="transmembrane region" description="Helical" evidence="10">
    <location>
        <begin position="95"/>
        <end position="123"/>
    </location>
</feature>
<protein>
    <recommendedName>
        <fullName evidence="4">RING-type E3 ubiquitin transferase</fullName>
        <ecNumber evidence="4">2.3.2.27</ecNumber>
    </recommendedName>
</protein>
<dbReference type="EC" id="2.3.2.27" evidence="4"/>
<evidence type="ECO:0000256" key="4">
    <source>
        <dbReference type="ARBA" id="ARBA00012483"/>
    </source>
</evidence>
<feature type="transmembrane region" description="Helical" evidence="10">
    <location>
        <begin position="750"/>
        <end position="773"/>
    </location>
</feature>
<evidence type="ECO:0000313" key="13">
    <source>
        <dbReference type="Proteomes" id="UP000237000"/>
    </source>
</evidence>
<dbReference type="GO" id="GO:0005789">
    <property type="term" value="C:endoplasmic reticulum membrane"/>
    <property type="evidence" value="ECO:0007669"/>
    <property type="project" value="TreeGrafter"/>
</dbReference>
<dbReference type="InParanoid" id="A0A2P5D1K1"/>
<comment type="caution">
    <text evidence="12">The sequence shown here is derived from an EMBL/GenBank/DDBJ whole genome shotgun (WGS) entry which is preliminary data.</text>
</comment>
<keyword evidence="13" id="KW-1185">Reference proteome</keyword>
<organism evidence="12 13">
    <name type="scientific">Trema orientale</name>
    <name type="common">Charcoal tree</name>
    <name type="synonym">Celtis orientalis</name>
    <dbReference type="NCBI Taxonomy" id="63057"/>
    <lineage>
        <taxon>Eukaryota</taxon>
        <taxon>Viridiplantae</taxon>
        <taxon>Streptophyta</taxon>
        <taxon>Embryophyta</taxon>
        <taxon>Tracheophyta</taxon>
        <taxon>Spermatophyta</taxon>
        <taxon>Magnoliopsida</taxon>
        <taxon>eudicotyledons</taxon>
        <taxon>Gunneridae</taxon>
        <taxon>Pentapetalae</taxon>
        <taxon>rosids</taxon>
        <taxon>fabids</taxon>
        <taxon>Rosales</taxon>
        <taxon>Cannabaceae</taxon>
        <taxon>Trema</taxon>
    </lineage>
</organism>
<comment type="subcellular location">
    <subcellularLocation>
        <location evidence="2">Membrane</location>
        <topology evidence="2">Multi-pass membrane protein</topology>
    </subcellularLocation>
</comment>
<feature type="transmembrane region" description="Helical" evidence="10">
    <location>
        <begin position="174"/>
        <end position="195"/>
    </location>
</feature>
<keyword evidence="5" id="KW-0808">Transferase</keyword>
<feature type="domain" description="E3 ubiquitin-protein ligase MARCHF6-like C-terminal" evidence="11">
    <location>
        <begin position="739"/>
        <end position="916"/>
    </location>
</feature>
<keyword evidence="7" id="KW-0833">Ubl conjugation pathway</keyword>
<evidence type="ECO:0000256" key="10">
    <source>
        <dbReference type="SAM" id="Phobius"/>
    </source>
</evidence>
<feature type="transmembrane region" description="Helical" evidence="10">
    <location>
        <begin position="508"/>
        <end position="534"/>
    </location>
</feature>
<evidence type="ECO:0000256" key="1">
    <source>
        <dbReference type="ARBA" id="ARBA00000900"/>
    </source>
</evidence>
<dbReference type="AlphaFoldDB" id="A0A2P5D1K1"/>
<feature type="transmembrane region" description="Helical" evidence="10">
    <location>
        <begin position="333"/>
        <end position="356"/>
    </location>
</feature>
<comment type="catalytic activity">
    <reaction evidence="1">
        <text>S-ubiquitinyl-[E2 ubiquitin-conjugating enzyme]-L-cysteine + [acceptor protein]-L-lysine = [E2 ubiquitin-conjugating enzyme]-L-cysteine + N(6)-ubiquitinyl-[acceptor protein]-L-lysine.</text>
        <dbReference type="EC" id="2.3.2.27"/>
    </reaction>
</comment>
<dbReference type="GO" id="GO:0036503">
    <property type="term" value="P:ERAD pathway"/>
    <property type="evidence" value="ECO:0007669"/>
    <property type="project" value="TreeGrafter"/>
</dbReference>
<evidence type="ECO:0000259" key="11">
    <source>
        <dbReference type="Pfam" id="PF23113"/>
    </source>
</evidence>
<feature type="transmembrane region" description="Helical" evidence="10">
    <location>
        <begin position="887"/>
        <end position="911"/>
    </location>
</feature>
<evidence type="ECO:0000256" key="7">
    <source>
        <dbReference type="ARBA" id="ARBA00022786"/>
    </source>
</evidence>
<dbReference type="OrthoDB" id="1108038at2759"/>
<feature type="transmembrane region" description="Helical" evidence="10">
    <location>
        <begin position="207"/>
        <end position="229"/>
    </location>
</feature>
<evidence type="ECO:0000256" key="9">
    <source>
        <dbReference type="ARBA" id="ARBA00023136"/>
    </source>
</evidence>
<feature type="transmembrane region" description="Helical" evidence="10">
    <location>
        <begin position="855"/>
        <end position="875"/>
    </location>
</feature>